<evidence type="ECO:0000256" key="4">
    <source>
        <dbReference type="ARBA" id="ARBA00022475"/>
    </source>
</evidence>
<comment type="subunit">
    <text evidence="2">The complex is composed of two ATP-binding proteins (GsiA), two transmembrane proteins (GsiC and GsiD) and a solute-binding protein (GsiB).</text>
</comment>
<dbReference type="InterPro" id="IPR050319">
    <property type="entry name" value="ABC_transp_ATP-bind"/>
</dbReference>
<dbReference type="GO" id="GO:0016887">
    <property type="term" value="F:ATP hydrolysis activity"/>
    <property type="evidence" value="ECO:0007669"/>
    <property type="project" value="InterPro"/>
</dbReference>
<dbReference type="CDD" id="cd03257">
    <property type="entry name" value="ABC_NikE_OppD_transporters"/>
    <property type="match status" value="1"/>
</dbReference>
<evidence type="ECO:0000256" key="3">
    <source>
        <dbReference type="ARBA" id="ARBA00022448"/>
    </source>
</evidence>
<keyword evidence="4" id="KW-1003">Cell membrane</keyword>
<dbReference type="Pfam" id="PF00005">
    <property type="entry name" value="ABC_tran"/>
    <property type="match status" value="1"/>
</dbReference>
<evidence type="ECO:0000313" key="18">
    <source>
        <dbReference type="EMBL" id="MBS3647206.1"/>
    </source>
</evidence>
<evidence type="ECO:0000256" key="9">
    <source>
        <dbReference type="ARBA" id="ARBA00022840"/>
    </source>
</evidence>
<dbReference type="PANTHER" id="PTHR43776">
    <property type="entry name" value="TRANSPORT ATP-BINDING PROTEIN"/>
    <property type="match status" value="1"/>
</dbReference>
<name>A0A942DV74_9HYPH</name>
<protein>
    <recommendedName>
        <fullName evidence="15">Glutathione import ATP-binding protein GsiA</fullName>
        <ecNumber evidence="14">7.4.2.10</ecNumber>
    </recommendedName>
</protein>
<organism evidence="18 19">
    <name type="scientific">Pseudaminobacter soli</name>
    <name type="common">ex Zhang et al. 2022</name>
    <dbReference type="NCBI Taxonomy" id="2831468"/>
    <lineage>
        <taxon>Bacteria</taxon>
        <taxon>Pseudomonadati</taxon>
        <taxon>Pseudomonadota</taxon>
        <taxon>Alphaproteobacteria</taxon>
        <taxon>Hyphomicrobiales</taxon>
        <taxon>Phyllobacteriaceae</taxon>
        <taxon>Pseudaminobacter</taxon>
    </lineage>
</organism>
<evidence type="ECO:0000256" key="1">
    <source>
        <dbReference type="ARBA" id="ARBA00004417"/>
    </source>
</evidence>
<evidence type="ECO:0000256" key="16">
    <source>
        <dbReference type="ARBA" id="ARBA00047640"/>
    </source>
</evidence>
<dbReference type="EMBL" id="JAGWCR010000001">
    <property type="protein sequence ID" value="MBS3647206.1"/>
    <property type="molecule type" value="Genomic_DNA"/>
</dbReference>
<dbReference type="PROSITE" id="PS50893">
    <property type="entry name" value="ABC_TRANSPORTER_2"/>
    <property type="match status" value="1"/>
</dbReference>
<keyword evidence="8" id="KW-0378">Hydrolase</keyword>
<dbReference type="InterPro" id="IPR003593">
    <property type="entry name" value="AAA+_ATPase"/>
</dbReference>
<dbReference type="InterPro" id="IPR013563">
    <property type="entry name" value="Oligopep_ABC_C"/>
</dbReference>
<evidence type="ECO:0000313" key="19">
    <source>
        <dbReference type="Proteomes" id="UP000680348"/>
    </source>
</evidence>
<evidence type="ECO:0000256" key="5">
    <source>
        <dbReference type="ARBA" id="ARBA00022519"/>
    </source>
</evidence>
<proteinExistence type="inferred from homology"/>
<dbReference type="GO" id="GO:0005886">
    <property type="term" value="C:plasma membrane"/>
    <property type="evidence" value="ECO:0007669"/>
    <property type="project" value="UniProtKB-SubCell"/>
</dbReference>
<keyword evidence="6" id="KW-0677">Repeat</keyword>
<evidence type="ECO:0000259" key="17">
    <source>
        <dbReference type="PROSITE" id="PS50893"/>
    </source>
</evidence>
<keyword evidence="10" id="KW-1278">Translocase</keyword>
<evidence type="ECO:0000256" key="10">
    <source>
        <dbReference type="ARBA" id="ARBA00022967"/>
    </source>
</evidence>
<dbReference type="InterPro" id="IPR017871">
    <property type="entry name" value="ABC_transporter-like_CS"/>
</dbReference>
<keyword evidence="19" id="KW-1185">Reference proteome</keyword>
<dbReference type="InterPro" id="IPR003439">
    <property type="entry name" value="ABC_transporter-like_ATP-bd"/>
</dbReference>
<keyword evidence="3" id="KW-0813">Transport</keyword>
<dbReference type="GO" id="GO:0005524">
    <property type="term" value="F:ATP binding"/>
    <property type="evidence" value="ECO:0007669"/>
    <property type="project" value="UniProtKB-KW"/>
</dbReference>
<dbReference type="SUPFAM" id="SSF52540">
    <property type="entry name" value="P-loop containing nucleoside triphosphate hydrolases"/>
    <property type="match status" value="1"/>
</dbReference>
<evidence type="ECO:0000256" key="7">
    <source>
        <dbReference type="ARBA" id="ARBA00022741"/>
    </source>
</evidence>
<dbReference type="PANTHER" id="PTHR43776:SF15">
    <property type="entry name" value="GLUTATHIONE IMPORT ATP-BINDING PROTEIN GSIA"/>
    <property type="match status" value="1"/>
</dbReference>
<evidence type="ECO:0000256" key="15">
    <source>
        <dbReference type="ARBA" id="ARBA00041187"/>
    </source>
</evidence>
<evidence type="ECO:0000256" key="12">
    <source>
        <dbReference type="ARBA" id="ARBA00037530"/>
    </source>
</evidence>
<evidence type="ECO:0000256" key="8">
    <source>
        <dbReference type="ARBA" id="ARBA00022801"/>
    </source>
</evidence>
<dbReference type="PROSITE" id="PS00211">
    <property type="entry name" value="ABC_TRANSPORTER_1"/>
    <property type="match status" value="1"/>
</dbReference>
<dbReference type="SMART" id="SM00382">
    <property type="entry name" value="AAA"/>
    <property type="match status" value="1"/>
</dbReference>
<keyword evidence="9 18" id="KW-0067">ATP-binding</keyword>
<dbReference type="Gene3D" id="3.40.50.300">
    <property type="entry name" value="P-loop containing nucleotide triphosphate hydrolases"/>
    <property type="match status" value="1"/>
</dbReference>
<evidence type="ECO:0000256" key="11">
    <source>
        <dbReference type="ARBA" id="ARBA00023136"/>
    </source>
</evidence>
<dbReference type="Proteomes" id="UP000680348">
    <property type="component" value="Unassembled WGS sequence"/>
</dbReference>
<evidence type="ECO:0000256" key="14">
    <source>
        <dbReference type="ARBA" id="ARBA00039050"/>
    </source>
</evidence>
<keyword evidence="7" id="KW-0547">Nucleotide-binding</keyword>
<accession>A0A942DV74</accession>
<dbReference type="FunFam" id="3.40.50.300:FF:000016">
    <property type="entry name" value="Oligopeptide ABC transporter ATP-binding component"/>
    <property type="match status" value="1"/>
</dbReference>
<dbReference type="EC" id="7.4.2.10" evidence="14"/>
<dbReference type="RefSeq" id="WP_188252765.1">
    <property type="nucleotide sequence ID" value="NZ_JABVCF010000001.1"/>
</dbReference>
<comment type="caution">
    <text evidence="18">The sequence shown here is derived from an EMBL/GenBank/DDBJ whole genome shotgun (WGS) entry which is preliminary data.</text>
</comment>
<comment type="similarity">
    <text evidence="13">Belongs to the ABC transporter superfamily. Glutathione importer (TC 3.A.1.5.11) family.</text>
</comment>
<comment type="function">
    <text evidence="12">Part of the ABC transporter complex GsiABCD involved in glutathione import. Responsible for energy coupling to the transport system.</text>
</comment>
<dbReference type="AlphaFoldDB" id="A0A942DV74"/>
<gene>
    <name evidence="18" type="ORF">KEU06_01015</name>
</gene>
<comment type="catalytic activity">
    <reaction evidence="16">
        <text>glutathione(out) + ATP + H2O = glutathione(in) + ADP + phosphate + H(+)</text>
        <dbReference type="Rhea" id="RHEA:29791"/>
        <dbReference type="ChEBI" id="CHEBI:15377"/>
        <dbReference type="ChEBI" id="CHEBI:15378"/>
        <dbReference type="ChEBI" id="CHEBI:30616"/>
        <dbReference type="ChEBI" id="CHEBI:43474"/>
        <dbReference type="ChEBI" id="CHEBI:57925"/>
        <dbReference type="ChEBI" id="CHEBI:456216"/>
        <dbReference type="EC" id="7.4.2.10"/>
    </reaction>
</comment>
<feature type="domain" description="ABC transporter" evidence="17">
    <location>
        <begin position="9"/>
        <end position="258"/>
    </location>
</feature>
<sequence>MDSAPEPLLRVEDLSVHFPVQGGVFNRRRKMLRAVNNVSLTLNKGECLSIVGESGCGKSTLALSIVGLQAPTSGSIHFEGRPITGKAQPSRIERARMAQIVFQDPYASLNPRQTVFTSLAAPLRLHGIGNGEVESRVEEMMRLVGLKPDQAKRFPHEFSGGQRQRIGIARALILNPKVVVLDEPVSALDVSIRAQIINLLLELKERLRLSYIMISHDLSVVEHMSDRVAVMYFGQIVETGRWESIFANPMHPYTRRLLGAIPDPFAELSGKKLIDEAQAPRPPSGYDYHPQQFDRQDVYSAPQPSQLVAIAGDHCVRLAPVA</sequence>
<evidence type="ECO:0000256" key="13">
    <source>
        <dbReference type="ARBA" id="ARBA00038416"/>
    </source>
</evidence>
<dbReference type="InterPro" id="IPR027417">
    <property type="entry name" value="P-loop_NTPase"/>
</dbReference>
<evidence type="ECO:0000256" key="6">
    <source>
        <dbReference type="ARBA" id="ARBA00022737"/>
    </source>
</evidence>
<reference evidence="18" key="1">
    <citation type="submission" date="2021-04" db="EMBL/GenBank/DDBJ databases">
        <title>Pseudaminobacter soli sp. nov., isolated from paddy soil contaminated by heavy metals.</title>
        <authorList>
            <person name="Zhang K."/>
        </authorList>
    </citation>
    <scope>NUCLEOTIDE SEQUENCE</scope>
    <source>
        <strain evidence="18">19-2017</strain>
    </source>
</reference>
<dbReference type="GO" id="GO:0015833">
    <property type="term" value="P:peptide transport"/>
    <property type="evidence" value="ECO:0007669"/>
    <property type="project" value="InterPro"/>
</dbReference>
<evidence type="ECO:0000256" key="2">
    <source>
        <dbReference type="ARBA" id="ARBA00011469"/>
    </source>
</evidence>
<comment type="subcellular location">
    <subcellularLocation>
        <location evidence="1">Cell inner membrane</location>
        <topology evidence="1">Peripheral membrane protein</topology>
    </subcellularLocation>
</comment>
<dbReference type="Pfam" id="PF08352">
    <property type="entry name" value="oligo_HPY"/>
    <property type="match status" value="1"/>
</dbReference>
<dbReference type="GO" id="GO:0055085">
    <property type="term" value="P:transmembrane transport"/>
    <property type="evidence" value="ECO:0007669"/>
    <property type="project" value="UniProtKB-ARBA"/>
</dbReference>
<keyword evidence="5" id="KW-0997">Cell inner membrane</keyword>
<keyword evidence="11" id="KW-0472">Membrane</keyword>